<sequence length="232" mass="25347">MPSPRRLHFIAVGSVLPLKAPARASQPNRRRTELRSEQNLVWERLPSGTTAHNQVRQDRLLGHFKAGGRLPLSFACIVYTTRYTPCYPPSKGTSGHSKKHTHSTTGPGFWLQRMCTGVPVSVPTDLDLSSRVCLVFARLSCLGSSQLGLGQPVFIYHITSKHSAGSTTYCLPCLVFAYLQGQTSNHLFDCGCTVPYRLLSSLRPSSRTPAPTAPSTDRLSTSPQPTFPAAVQ</sequence>
<accession>A0AAE0XGT0</accession>
<name>A0AAE0XGT0_9PEZI</name>
<keyword evidence="3" id="KW-1185">Reference proteome</keyword>
<feature type="region of interest" description="Disordered" evidence="1">
    <location>
        <begin position="204"/>
        <end position="232"/>
    </location>
</feature>
<proteinExistence type="predicted"/>
<feature type="compositionally biased region" description="Low complexity" evidence="1">
    <location>
        <begin position="204"/>
        <end position="216"/>
    </location>
</feature>
<comment type="caution">
    <text evidence="2">The sequence shown here is derived from an EMBL/GenBank/DDBJ whole genome shotgun (WGS) entry which is preliminary data.</text>
</comment>
<dbReference type="EMBL" id="JAULSO010000001">
    <property type="protein sequence ID" value="KAK3692955.1"/>
    <property type="molecule type" value="Genomic_DNA"/>
</dbReference>
<dbReference type="AlphaFoldDB" id="A0AAE0XGT0"/>
<evidence type="ECO:0000256" key="1">
    <source>
        <dbReference type="SAM" id="MobiDB-lite"/>
    </source>
</evidence>
<gene>
    <name evidence="2" type="ORF">B0T22DRAFT_31923</name>
</gene>
<protein>
    <submittedName>
        <fullName evidence="2">Uncharacterized protein</fullName>
    </submittedName>
</protein>
<organism evidence="2 3">
    <name type="scientific">Podospora appendiculata</name>
    <dbReference type="NCBI Taxonomy" id="314037"/>
    <lineage>
        <taxon>Eukaryota</taxon>
        <taxon>Fungi</taxon>
        <taxon>Dikarya</taxon>
        <taxon>Ascomycota</taxon>
        <taxon>Pezizomycotina</taxon>
        <taxon>Sordariomycetes</taxon>
        <taxon>Sordariomycetidae</taxon>
        <taxon>Sordariales</taxon>
        <taxon>Podosporaceae</taxon>
        <taxon>Podospora</taxon>
    </lineage>
</organism>
<reference evidence="2" key="1">
    <citation type="journal article" date="2023" name="Mol. Phylogenet. Evol.">
        <title>Genome-scale phylogeny and comparative genomics of the fungal order Sordariales.</title>
        <authorList>
            <person name="Hensen N."/>
            <person name="Bonometti L."/>
            <person name="Westerberg I."/>
            <person name="Brannstrom I.O."/>
            <person name="Guillou S."/>
            <person name="Cros-Aarteil S."/>
            <person name="Calhoun S."/>
            <person name="Haridas S."/>
            <person name="Kuo A."/>
            <person name="Mondo S."/>
            <person name="Pangilinan J."/>
            <person name="Riley R."/>
            <person name="LaButti K."/>
            <person name="Andreopoulos B."/>
            <person name="Lipzen A."/>
            <person name="Chen C."/>
            <person name="Yan M."/>
            <person name="Daum C."/>
            <person name="Ng V."/>
            <person name="Clum A."/>
            <person name="Steindorff A."/>
            <person name="Ohm R.A."/>
            <person name="Martin F."/>
            <person name="Silar P."/>
            <person name="Natvig D.O."/>
            <person name="Lalanne C."/>
            <person name="Gautier V."/>
            <person name="Ament-Velasquez S.L."/>
            <person name="Kruys A."/>
            <person name="Hutchinson M.I."/>
            <person name="Powell A.J."/>
            <person name="Barry K."/>
            <person name="Miller A.N."/>
            <person name="Grigoriev I.V."/>
            <person name="Debuchy R."/>
            <person name="Gladieux P."/>
            <person name="Hiltunen Thoren M."/>
            <person name="Johannesson H."/>
        </authorList>
    </citation>
    <scope>NUCLEOTIDE SEQUENCE</scope>
    <source>
        <strain evidence="2">CBS 314.62</strain>
    </source>
</reference>
<evidence type="ECO:0000313" key="3">
    <source>
        <dbReference type="Proteomes" id="UP001270362"/>
    </source>
</evidence>
<evidence type="ECO:0000313" key="2">
    <source>
        <dbReference type="EMBL" id="KAK3692955.1"/>
    </source>
</evidence>
<dbReference type="Proteomes" id="UP001270362">
    <property type="component" value="Unassembled WGS sequence"/>
</dbReference>
<reference evidence="2" key="2">
    <citation type="submission" date="2023-06" db="EMBL/GenBank/DDBJ databases">
        <authorList>
            <consortium name="Lawrence Berkeley National Laboratory"/>
            <person name="Haridas S."/>
            <person name="Hensen N."/>
            <person name="Bonometti L."/>
            <person name="Westerberg I."/>
            <person name="Brannstrom I.O."/>
            <person name="Guillou S."/>
            <person name="Cros-Aarteil S."/>
            <person name="Calhoun S."/>
            <person name="Kuo A."/>
            <person name="Mondo S."/>
            <person name="Pangilinan J."/>
            <person name="Riley R."/>
            <person name="Labutti K."/>
            <person name="Andreopoulos B."/>
            <person name="Lipzen A."/>
            <person name="Chen C."/>
            <person name="Yanf M."/>
            <person name="Daum C."/>
            <person name="Ng V."/>
            <person name="Clum A."/>
            <person name="Steindorff A."/>
            <person name="Ohm R."/>
            <person name="Martin F."/>
            <person name="Silar P."/>
            <person name="Natvig D."/>
            <person name="Lalanne C."/>
            <person name="Gautier V."/>
            <person name="Ament-Velasquez S.L."/>
            <person name="Kruys A."/>
            <person name="Hutchinson M.I."/>
            <person name="Powell A.J."/>
            <person name="Barry K."/>
            <person name="Miller A.N."/>
            <person name="Grigoriev I.V."/>
            <person name="Debuchy R."/>
            <person name="Gladieux P."/>
            <person name="Thoren M.H."/>
            <person name="Johannesson H."/>
        </authorList>
    </citation>
    <scope>NUCLEOTIDE SEQUENCE</scope>
    <source>
        <strain evidence="2">CBS 314.62</strain>
    </source>
</reference>